<dbReference type="STRING" id="1231392.OCGS_0265"/>
<dbReference type="GO" id="GO:0030091">
    <property type="term" value="P:protein repair"/>
    <property type="evidence" value="ECO:0007669"/>
    <property type="project" value="InterPro"/>
</dbReference>
<dbReference type="RefSeq" id="WP_007425418.1">
    <property type="nucleotide sequence ID" value="NZ_AMGO01000006.1"/>
</dbReference>
<evidence type="ECO:0000256" key="3">
    <source>
        <dbReference type="ARBA" id="ARBA00048488"/>
    </source>
</evidence>
<dbReference type="GO" id="GO:0005737">
    <property type="term" value="C:cytoplasm"/>
    <property type="evidence" value="ECO:0007669"/>
    <property type="project" value="TreeGrafter"/>
</dbReference>
<dbReference type="Pfam" id="PF01641">
    <property type="entry name" value="SelR"/>
    <property type="match status" value="1"/>
</dbReference>
<dbReference type="SUPFAM" id="SSF51316">
    <property type="entry name" value="Mss4-like"/>
    <property type="match status" value="1"/>
</dbReference>
<dbReference type="EMBL" id="AMGO01000006">
    <property type="protein sequence ID" value="EKE45648.1"/>
    <property type="molecule type" value="Genomic_DNA"/>
</dbReference>
<evidence type="ECO:0000256" key="2">
    <source>
        <dbReference type="ARBA" id="ARBA00023002"/>
    </source>
</evidence>
<dbReference type="PATRIC" id="fig|1231392.3.peg.266"/>
<gene>
    <name evidence="6" type="ORF">OCGS_0265</name>
</gene>
<evidence type="ECO:0000313" key="6">
    <source>
        <dbReference type="EMBL" id="EKE45648.1"/>
    </source>
</evidence>
<evidence type="ECO:0000259" key="5">
    <source>
        <dbReference type="PROSITE" id="PS51790"/>
    </source>
</evidence>
<dbReference type="OrthoDB" id="7864567at2"/>
<proteinExistence type="predicted"/>
<dbReference type="PANTHER" id="PTHR10173">
    <property type="entry name" value="METHIONINE SULFOXIDE REDUCTASE"/>
    <property type="match status" value="1"/>
</dbReference>
<evidence type="ECO:0000256" key="1">
    <source>
        <dbReference type="ARBA" id="ARBA00012499"/>
    </source>
</evidence>
<feature type="domain" description="MsrB" evidence="5">
    <location>
        <begin position="50"/>
        <end position="175"/>
    </location>
</feature>
<dbReference type="InterPro" id="IPR006311">
    <property type="entry name" value="TAT_signal"/>
</dbReference>
<feature type="signal peptide" evidence="4">
    <location>
        <begin position="1"/>
        <end position="30"/>
    </location>
</feature>
<dbReference type="InterPro" id="IPR002579">
    <property type="entry name" value="Met_Sox_Rdtase_MsrB_dom"/>
</dbReference>
<evidence type="ECO:0000313" key="7">
    <source>
        <dbReference type="Proteomes" id="UP000006765"/>
    </source>
</evidence>
<dbReference type="AlphaFoldDB" id="K2HDW4"/>
<organism evidence="6 7">
    <name type="scientific">Oceaniovalibus guishaninsula JLT2003</name>
    <dbReference type="NCBI Taxonomy" id="1231392"/>
    <lineage>
        <taxon>Bacteria</taxon>
        <taxon>Pseudomonadati</taxon>
        <taxon>Pseudomonadota</taxon>
        <taxon>Alphaproteobacteria</taxon>
        <taxon>Rhodobacterales</taxon>
        <taxon>Roseobacteraceae</taxon>
        <taxon>Oceaniovalibus</taxon>
    </lineage>
</organism>
<dbReference type="GO" id="GO:0006979">
    <property type="term" value="P:response to oxidative stress"/>
    <property type="evidence" value="ECO:0007669"/>
    <property type="project" value="InterPro"/>
</dbReference>
<dbReference type="GO" id="GO:0033743">
    <property type="term" value="F:peptide-methionine (R)-S-oxide reductase activity"/>
    <property type="evidence" value="ECO:0007669"/>
    <property type="project" value="UniProtKB-EC"/>
</dbReference>
<dbReference type="Proteomes" id="UP000006765">
    <property type="component" value="Unassembled WGS sequence"/>
</dbReference>
<keyword evidence="7" id="KW-1185">Reference proteome</keyword>
<dbReference type="InterPro" id="IPR028427">
    <property type="entry name" value="Met_Sox_Rdtase_MsrB"/>
</dbReference>
<keyword evidence="4" id="KW-0732">Signal</keyword>
<comment type="caution">
    <text evidence="6">The sequence shown here is derived from an EMBL/GenBank/DDBJ whole genome shotgun (WGS) entry which is preliminary data.</text>
</comment>
<accession>K2HDW4</accession>
<dbReference type="PROSITE" id="PS51318">
    <property type="entry name" value="TAT"/>
    <property type="match status" value="1"/>
</dbReference>
<feature type="chain" id="PRO_5003860631" description="peptide-methionine (R)-S-oxide reductase" evidence="4">
    <location>
        <begin position="31"/>
        <end position="177"/>
    </location>
</feature>
<dbReference type="eggNOG" id="COG0229">
    <property type="taxonomic scope" value="Bacteria"/>
</dbReference>
<dbReference type="PROSITE" id="PS51790">
    <property type="entry name" value="MSRB"/>
    <property type="match status" value="1"/>
</dbReference>
<evidence type="ECO:0000256" key="4">
    <source>
        <dbReference type="SAM" id="SignalP"/>
    </source>
</evidence>
<dbReference type="PANTHER" id="PTHR10173:SF57">
    <property type="entry name" value="PEPTIDE-METHIONINE (R)-S-OXIDE REDUCTASE"/>
    <property type="match status" value="1"/>
</dbReference>
<dbReference type="InterPro" id="IPR011057">
    <property type="entry name" value="Mss4-like_sf"/>
</dbReference>
<protein>
    <recommendedName>
        <fullName evidence="1">peptide-methionine (R)-S-oxide reductase</fullName>
        <ecNumber evidence="1">1.8.4.12</ecNumber>
    </recommendedName>
</protein>
<reference evidence="6 7" key="1">
    <citation type="journal article" date="2012" name="J. Bacteriol.">
        <title>Draft Genome Sequence of Oceaniovalibus guishaninsula JLT2003T.</title>
        <authorList>
            <person name="Tang K."/>
            <person name="Liu K."/>
            <person name="Jiao N."/>
        </authorList>
    </citation>
    <scope>NUCLEOTIDE SEQUENCE [LARGE SCALE GENOMIC DNA]</scope>
    <source>
        <strain evidence="6 7">JLT2003</strain>
    </source>
</reference>
<dbReference type="Gene3D" id="2.170.150.20">
    <property type="entry name" value="Peptide methionine sulfoxide reductase"/>
    <property type="match status" value="1"/>
</dbReference>
<dbReference type="EC" id="1.8.4.12" evidence="1"/>
<keyword evidence="2" id="KW-0560">Oxidoreductase</keyword>
<name>K2HDW4_9RHOB</name>
<sequence length="177" mass="19221">MTRPVLTMPRRAFLSGAAGGALLAAAPARAQDTQAAGSDGTFAYEVTRSPDEWRAALTDEQFRVLREGATERPNISPYASRNDPGTYRCIGCDLPLFRSDHWTELPMGFVFFTQAIPNAVLLGIETTDYNGLMPEPIELTEVHCRRCGGHLGHIIAPDADPLHCINGTALRLDPAEA</sequence>
<comment type="catalytic activity">
    <reaction evidence="3">
        <text>L-methionyl-[protein] + [thioredoxin]-disulfide + H2O = L-methionyl-(R)-S-oxide-[protein] + [thioredoxin]-dithiol</text>
        <dbReference type="Rhea" id="RHEA:24164"/>
        <dbReference type="Rhea" id="RHEA-COMP:10698"/>
        <dbReference type="Rhea" id="RHEA-COMP:10700"/>
        <dbReference type="Rhea" id="RHEA-COMP:12313"/>
        <dbReference type="Rhea" id="RHEA-COMP:12314"/>
        <dbReference type="ChEBI" id="CHEBI:15377"/>
        <dbReference type="ChEBI" id="CHEBI:16044"/>
        <dbReference type="ChEBI" id="CHEBI:29950"/>
        <dbReference type="ChEBI" id="CHEBI:45764"/>
        <dbReference type="ChEBI" id="CHEBI:50058"/>
        <dbReference type="EC" id="1.8.4.12"/>
    </reaction>
</comment>